<dbReference type="PANTHER" id="PTHR37984:SF5">
    <property type="entry name" value="PROTEIN NYNRIN-LIKE"/>
    <property type="match status" value="1"/>
</dbReference>
<dbReference type="EMBL" id="AJVK01065639">
    <property type="status" value="NOT_ANNOTATED_CDS"/>
    <property type="molecule type" value="Genomic_DNA"/>
</dbReference>
<dbReference type="Pfam" id="PF03732">
    <property type="entry name" value="Retrotrans_gag"/>
    <property type="match status" value="1"/>
</dbReference>
<evidence type="ECO:0000256" key="1">
    <source>
        <dbReference type="SAM" id="MobiDB-lite"/>
    </source>
</evidence>
<protein>
    <recommendedName>
        <fullName evidence="2">Retrotransposon gag domain-containing protein</fullName>
    </recommendedName>
</protein>
<accession>A0A1B0DJP3</accession>
<dbReference type="Gene3D" id="3.10.10.10">
    <property type="entry name" value="HIV Type 1 Reverse Transcriptase, subunit A, domain 1"/>
    <property type="match status" value="1"/>
</dbReference>
<dbReference type="InterPro" id="IPR005162">
    <property type="entry name" value="Retrotrans_gag_dom"/>
</dbReference>
<dbReference type="GO" id="GO:0071897">
    <property type="term" value="P:DNA biosynthetic process"/>
    <property type="evidence" value="ECO:0007669"/>
    <property type="project" value="UniProtKB-ARBA"/>
</dbReference>
<dbReference type="AlphaFoldDB" id="A0A1B0DJP3"/>
<evidence type="ECO:0000313" key="4">
    <source>
        <dbReference type="Proteomes" id="UP000092462"/>
    </source>
</evidence>
<feature type="region of interest" description="Disordered" evidence="1">
    <location>
        <begin position="193"/>
        <end position="262"/>
    </location>
</feature>
<dbReference type="EnsemblMetazoa" id="PPAI008467-RA">
    <property type="protein sequence ID" value="PPAI008467-PA"/>
    <property type="gene ID" value="PPAI008467"/>
</dbReference>
<dbReference type="PANTHER" id="PTHR37984">
    <property type="entry name" value="PROTEIN CBG26694"/>
    <property type="match status" value="1"/>
</dbReference>
<sequence length="572" mass="65406">MPRLRRTGTDPPVPRESPTGQSSSHDGAPRIGPQEIATIIPKFDPDDPSCMDCELWIEDCSTAKEMYGWSDSAAILYSSMRLRGTAKVWYHAAKGQLQTWEMFKRDFIDNFPVKVSIPGIHEQLRKSQKSKNETIIAYFHRMCALGRKISLDDQTMKEYIIGGISPESRRATLRNRSYPSLTKLLHALLETEEKCNSEKKDEKSDRHKAGSSRGYNRGSKQADRYHPYSSSSRGGSRASENAGKYQRDRKESPDENLDRDRVKGSARVKVNLDGVEREVVLHIVPDEMQNHEMIVGRDFFNDPFVVSLRTWNDLIITNSAKKDVHVMEVEVEMEDENKTPIEISDDMISVGEGVSDSIKERLKELVKENRQCFSLDTSELGHTTIEEMKIQIISDKIIKYGPYRIPYALKEEVRMKIEELLKYQIIEASTSEFASPMVVLRKKNGDLRTKAYDRMCQQQQKQAEKYNQKHLAPKVYKEGDLVLVRHNVAAFGSSRKMLPRYRGPYVVETVLGADKYIVADTPITQVTQKPFKGTYPAEKLKGWVTEKDLEEYSELLSEDPASNEVTEELSMD</sequence>
<dbReference type="InterPro" id="IPR050951">
    <property type="entry name" value="Retrovirus_Pol_polyprotein"/>
</dbReference>
<dbReference type="VEuPathDB" id="VectorBase:PPAPM1_011864"/>
<name>A0A1B0DJP3_PHLPP</name>
<dbReference type="SUPFAM" id="SSF56672">
    <property type="entry name" value="DNA/RNA polymerases"/>
    <property type="match status" value="1"/>
</dbReference>
<reference evidence="3" key="1">
    <citation type="submission" date="2022-08" db="UniProtKB">
        <authorList>
            <consortium name="EnsemblMetazoa"/>
        </authorList>
    </citation>
    <scope>IDENTIFICATION</scope>
    <source>
        <strain evidence="3">Israel</strain>
    </source>
</reference>
<evidence type="ECO:0000313" key="3">
    <source>
        <dbReference type="EnsemblMetazoa" id="PPAI008467-PA"/>
    </source>
</evidence>
<evidence type="ECO:0000259" key="2">
    <source>
        <dbReference type="Pfam" id="PF03732"/>
    </source>
</evidence>
<dbReference type="VEuPathDB" id="VectorBase:PPAPM1_011865"/>
<feature type="domain" description="Retrotransposon gag" evidence="2">
    <location>
        <begin position="79"/>
        <end position="164"/>
    </location>
</feature>
<dbReference type="InterPro" id="IPR043502">
    <property type="entry name" value="DNA/RNA_pol_sf"/>
</dbReference>
<feature type="compositionally biased region" description="Basic and acidic residues" evidence="1">
    <location>
        <begin position="193"/>
        <end position="208"/>
    </location>
</feature>
<dbReference type="VEuPathDB" id="VectorBase:PPAI008467"/>
<feature type="compositionally biased region" description="Basic and acidic residues" evidence="1">
    <location>
        <begin position="245"/>
        <end position="262"/>
    </location>
</feature>
<dbReference type="Proteomes" id="UP000092462">
    <property type="component" value="Unassembled WGS sequence"/>
</dbReference>
<organism evidence="3 4">
    <name type="scientific">Phlebotomus papatasi</name>
    <name type="common">Sandfly</name>
    <dbReference type="NCBI Taxonomy" id="29031"/>
    <lineage>
        <taxon>Eukaryota</taxon>
        <taxon>Metazoa</taxon>
        <taxon>Ecdysozoa</taxon>
        <taxon>Arthropoda</taxon>
        <taxon>Hexapoda</taxon>
        <taxon>Insecta</taxon>
        <taxon>Pterygota</taxon>
        <taxon>Neoptera</taxon>
        <taxon>Endopterygota</taxon>
        <taxon>Diptera</taxon>
        <taxon>Nematocera</taxon>
        <taxon>Psychodoidea</taxon>
        <taxon>Psychodidae</taxon>
        <taxon>Phlebotomus</taxon>
        <taxon>Phlebotomus</taxon>
    </lineage>
</organism>
<proteinExistence type="predicted"/>
<keyword evidence="4" id="KW-1185">Reference proteome</keyword>
<feature type="region of interest" description="Disordered" evidence="1">
    <location>
        <begin position="1"/>
        <end position="31"/>
    </location>
</feature>
<dbReference type="VEuPathDB" id="VectorBase:PPAPM1_001876"/>
<feature type="compositionally biased region" description="Low complexity" evidence="1">
    <location>
        <begin position="229"/>
        <end position="239"/>
    </location>
</feature>